<gene>
    <name evidence="2" type="ORF">FWILDA_LOCUS20089</name>
</gene>
<feature type="non-terminal residue" evidence="2">
    <location>
        <position position="147"/>
    </location>
</feature>
<reference evidence="2" key="1">
    <citation type="submission" date="2022-08" db="EMBL/GenBank/DDBJ databases">
        <authorList>
            <person name="Kallberg Y."/>
            <person name="Tangrot J."/>
            <person name="Rosling A."/>
        </authorList>
    </citation>
    <scope>NUCLEOTIDE SEQUENCE</scope>
    <source>
        <strain evidence="2">Wild A</strain>
    </source>
</reference>
<protein>
    <submittedName>
        <fullName evidence="2">5407_t:CDS:1</fullName>
    </submittedName>
</protein>
<dbReference type="Proteomes" id="UP001153678">
    <property type="component" value="Unassembled WGS sequence"/>
</dbReference>
<dbReference type="GO" id="GO:0003676">
    <property type="term" value="F:nucleic acid binding"/>
    <property type="evidence" value="ECO:0007669"/>
    <property type="project" value="InterPro"/>
</dbReference>
<organism evidence="2 3">
    <name type="scientific">Funneliformis geosporum</name>
    <dbReference type="NCBI Taxonomy" id="1117311"/>
    <lineage>
        <taxon>Eukaryota</taxon>
        <taxon>Fungi</taxon>
        <taxon>Fungi incertae sedis</taxon>
        <taxon>Mucoromycota</taxon>
        <taxon>Glomeromycotina</taxon>
        <taxon>Glomeromycetes</taxon>
        <taxon>Glomerales</taxon>
        <taxon>Glomeraceae</taxon>
        <taxon>Funneliformis</taxon>
    </lineage>
</organism>
<keyword evidence="3" id="KW-1185">Reference proteome</keyword>
<comment type="caution">
    <text evidence="2">The sequence shown here is derived from an EMBL/GenBank/DDBJ whole genome shotgun (WGS) entry which is preliminary data.</text>
</comment>
<name>A0A9W4X1Q0_9GLOM</name>
<dbReference type="OrthoDB" id="2397262at2759"/>
<proteinExistence type="predicted"/>
<evidence type="ECO:0000313" key="3">
    <source>
        <dbReference type="Proteomes" id="UP001153678"/>
    </source>
</evidence>
<dbReference type="SUPFAM" id="SSF53098">
    <property type="entry name" value="Ribonuclease H-like"/>
    <property type="match status" value="1"/>
</dbReference>
<feature type="domain" description="DNA-directed DNA polymerase family B exonuclease" evidence="1">
    <location>
        <begin position="17"/>
        <end position="130"/>
    </location>
</feature>
<feature type="non-terminal residue" evidence="2">
    <location>
        <position position="1"/>
    </location>
</feature>
<dbReference type="InterPro" id="IPR006133">
    <property type="entry name" value="DNA-dir_DNA_pol_B_exonuc"/>
</dbReference>
<evidence type="ECO:0000313" key="2">
    <source>
        <dbReference type="EMBL" id="CAI2201488.1"/>
    </source>
</evidence>
<sequence length="147" mass="16822">RAVSIHTASDDLNCQYYYRKVACEKRLPLSSWATLSNYFHEYIQGGTYLLQVSVDNYNPTSEDDYNNPLLSTALSRDRTLVLTWDIETYSSRKTGDVPNAKYEEDIVFMIGMTVHWKDDSEPLKQICLVDVETAPDPRLITIICGSQ</sequence>
<evidence type="ECO:0000259" key="1">
    <source>
        <dbReference type="Pfam" id="PF03104"/>
    </source>
</evidence>
<dbReference type="Pfam" id="PF03104">
    <property type="entry name" value="DNA_pol_B_exo1"/>
    <property type="match status" value="1"/>
</dbReference>
<dbReference type="Gene3D" id="3.30.420.10">
    <property type="entry name" value="Ribonuclease H-like superfamily/Ribonuclease H"/>
    <property type="match status" value="1"/>
</dbReference>
<dbReference type="AlphaFoldDB" id="A0A9W4X1Q0"/>
<dbReference type="EMBL" id="CAMKVN010027795">
    <property type="protein sequence ID" value="CAI2201488.1"/>
    <property type="molecule type" value="Genomic_DNA"/>
</dbReference>
<dbReference type="InterPro" id="IPR036397">
    <property type="entry name" value="RNaseH_sf"/>
</dbReference>
<dbReference type="InterPro" id="IPR012337">
    <property type="entry name" value="RNaseH-like_sf"/>
</dbReference>
<accession>A0A9W4X1Q0</accession>